<dbReference type="Gene3D" id="3.40.50.12780">
    <property type="entry name" value="N-terminal domain of ligase-like"/>
    <property type="match status" value="1"/>
</dbReference>
<dbReference type="PROSITE" id="PS00455">
    <property type="entry name" value="AMP_BINDING"/>
    <property type="match status" value="1"/>
</dbReference>
<keyword evidence="3" id="KW-1185">Reference proteome</keyword>
<dbReference type="EMBL" id="CP038017">
    <property type="protein sequence ID" value="QIV94798.1"/>
    <property type="molecule type" value="Genomic_DNA"/>
</dbReference>
<organism evidence="2 3">
    <name type="scientific">Allofrancisella frigidaquae</name>
    <dbReference type="NCBI Taxonomy" id="1085644"/>
    <lineage>
        <taxon>Bacteria</taxon>
        <taxon>Pseudomonadati</taxon>
        <taxon>Pseudomonadota</taxon>
        <taxon>Gammaproteobacteria</taxon>
        <taxon>Thiotrichales</taxon>
        <taxon>Francisellaceae</taxon>
        <taxon>Allofrancisella</taxon>
    </lineage>
</organism>
<evidence type="ECO:0000313" key="3">
    <source>
        <dbReference type="Proteomes" id="UP000503320"/>
    </source>
</evidence>
<dbReference type="SUPFAM" id="SSF56801">
    <property type="entry name" value="Acetyl-CoA synthetase-like"/>
    <property type="match status" value="1"/>
</dbReference>
<feature type="domain" description="AMP-dependent synthetase/ligase" evidence="1">
    <location>
        <begin position="75"/>
        <end position="102"/>
    </location>
</feature>
<sequence>MKKNIDVAFILKSDMDIEVATKIIKHAWLNGICIIVFPPNSNSKKLEQELKKYITNYMYIDKADFEDSSSGIGYHWQENDVAFILYSSGSTGKPKAICHSYAIALT</sequence>
<dbReference type="AlphaFoldDB" id="A0A6M3HU87"/>
<protein>
    <recommendedName>
        <fullName evidence="1">AMP-dependent synthetase/ligase domain-containing protein</fullName>
    </recommendedName>
</protein>
<dbReference type="KEGG" id="afri:E3E15_05300"/>
<evidence type="ECO:0000259" key="1">
    <source>
        <dbReference type="Pfam" id="PF00501"/>
    </source>
</evidence>
<gene>
    <name evidence="2" type="ORF">E3E15_05300</name>
</gene>
<dbReference type="RefSeq" id="WP_172106879.1">
    <property type="nucleotide sequence ID" value="NZ_CP038017.1"/>
</dbReference>
<dbReference type="Pfam" id="PF00501">
    <property type="entry name" value="AMP-binding"/>
    <property type="match status" value="1"/>
</dbReference>
<reference evidence="2 3" key="1">
    <citation type="submission" date="2019-03" db="EMBL/GenBank/DDBJ databases">
        <title>Complete Genome Sequence of Allofrancisella frigidaquae Strain SYSU 10HL1970 Isolated from Water-Cooling Systems in China.</title>
        <authorList>
            <person name="Ohrman C."/>
            <person name="Uneklint I."/>
            <person name="Sjodin A."/>
        </authorList>
    </citation>
    <scope>NUCLEOTIDE SEQUENCE [LARGE SCALE GENOMIC DNA]</scope>
    <source>
        <strain evidence="2 3">SYSU 10HL1970</strain>
    </source>
</reference>
<dbReference type="Proteomes" id="UP000503320">
    <property type="component" value="Chromosome"/>
</dbReference>
<dbReference type="InterPro" id="IPR000873">
    <property type="entry name" value="AMP-dep_synth/lig_dom"/>
</dbReference>
<proteinExistence type="predicted"/>
<evidence type="ECO:0000313" key="2">
    <source>
        <dbReference type="EMBL" id="QIV94798.1"/>
    </source>
</evidence>
<dbReference type="InterPro" id="IPR020845">
    <property type="entry name" value="AMP-binding_CS"/>
</dbReference>
<accession>A0A6M3HU87</accession>
<dbReference type="InterPro" id="IPR042099">
    <property type="entry name" value="ANL_N_sf"/>
</dbReference>
<name>A0A6M3HU87_9GAMM</name>